<accession>A0A7N0R9N5</accession>
<evidence type="ECO:0000313" key="2">
    <source>
        <dbReference type="EnsemblPlants" id="Kaladp0003s0072.1.v1.1"/>
    </source>
</evidence>
<dbReference type="EnsemblPlants" id="Kaladp0003s0072.1.v1.1">
    <property type="protein sequence ID" value="Kaladp0003s0072.1.v1.1"/>
    <property type="gene ID" value="Kaladp0003s0072.v1.1"/>
</dbReference>
<reference evidence="2" key="1">
    <citation type="submission" date="2021-01" db="UniProtKB">
        <authorList>
            <consortium name="EnsemblPlants"/>
        </authorList>
    </citation>
    <scope>IDENTIFICATION</scope>
</reference>
<sequence>MMHRLTSNTLTLCLLASALSKCLLPQLSAISSLFASVLSKSFPLSLNPQLAFAINFRFGRKLSYERQFKNVRF</sequence>
<feature type="chain" id="PRO_5029767636" description="Secreted protein" evidence="1">
    <location>
        <begin position="21"/>
        <end position="73"/>
    </location>
</feature>
<evidence type="ECO:0000313" key="3">
    <source>
        <dbReference type="Proteomes" id="UP000594263"/>
    </source>
</evidence>
<dbReference type="Gramene" id="Kaladp0003s0072.1.v1.1">
    <property type="protein sequence ID" value="Kaladp0003s0072.1.v1.1"/>
    <property type="gene ID" value="Kaladp0003s0072.v1.1"/>
</dbReference>
<feature type="signal peptide" evidence="1">
    <location>
        <begin position="1"/>
        <end position="20"/>
    </location>
</feature>
<dbReference type="Proteomes" id="UP000594263">
    <property type="component" value="Unplaced"/>
</dbReference>
<keyword evidence="3" id="KW-1185">Reference proteome</keyword>
<name>A0A7N0R9N5_KALFE</name>
<evidence type="ECO:0008006" key="4">
    <source>
        <dbReference type="Google" id="ProtNLM"/>
    </source>
</evidence>
<keyword evidence="1" id="KW-0732">Signal</keyword>
<organism evidence="2 3">
    <name type="scientific">Kalanchoe fedtschenkoi</name>
    <name type="common">Lavender scallops</name>
    <name type="synonym">South American air plant</name>
    <dbReference type="NCBI Taxonomy" id="63787"/>
    <lineage>
        <taxon>Eukaryota</taxon>
        <taxon>Viridiplantae</taxon>
        <taxon>Streptophyta</taxon>
        <taxon>Embryophyta</taxon>
        <taxon>Tracheophyta</taxon>
        <taxon>Spermatophyta</taxon>
        <taxon>Magnoliopsida</taxon>
        <taxon>eudicotyledons</taxon>
        <taxon>Gunneridae</taxon>
        <taxon>Pentapetalae</taxon>
        <taxon>Saxifragales</taxon>
        <taxon>Crassulaceae</taxon>
        <taxon>Kalanchoe</taxon>
    </lineage>
</organism>
<dbReference type="AlphaFoldDB" id="A0A7N0R9N5"/>
<evidence type="ECO:0000256" key="1">
    <source>
        <dbReference type="SAM" id="SignalP"/>
    </source>
</evidence>
<proteinExistence type="predicted"/>
<protein>
    <recommendedName>
        <fullName evidence="4">Secreted protein</fullName>
    </recommendedName>
</protein>